<protein>
    <submittedName>
        <fullName evidence="1">Uncharacterized protein</fullName>
    </submittedName>
</protein>
<sequence length="182" mass="21383">MFVEEWRRQARFFRDCLRTHCGELSLDRVYRDWCRTIDQTTEFLWQAVRPSLPRKEKASPTQGRLQTLGEVQLPEHHLRELELGPKFCFEPRLLPVDKVALARGISRHAPEAERSSYHGFRAFFARLNLLRGKRTIINVAEFCHEVFIGRFRAVIFQQVVPVNTNKLLSEYIQGACVNQSKR</sequence>
<organism evidence="1 2">
    <name type="scientific">Haemaphysalis longicornis</name>
    <name type="common">Bush tick</name>
    <dbReference type="NCBI Taxonomy" id="44386"/>
    <lineage>
        <taxon>Eukaryota</taxon>
        <taxon>Metazoa</taxon>
        <taxon>Ecdysozoa</taxon>
        <taxon>Arthropoda</taxon>
        <taxon>Chelicerata</taxon>
        <taxon>Arachnida</taxon>
        <taxon>Acari</taxon>
        <taxon>Parasitiformes</taxon>
        <taxon>Ixodida</taxon>
        <taxon>Ixodoidea</taxon>
        <taxon>Ixodidae</taxon>
        <taxon>Haemaphysalinae</taxon>
        <taxon>Haemaphysalis</taxon>
    </lineage>
</organism>
<gene>
    <name evidence="1" type="ORF">HPB48_019549</name>
</gene>
<dbReference type="OrthoDB" id="6782675at2759"/>
<proteinExistence type="predicted"/>
<evidence type="ECO:0000313" key="2">
    <source>
        <dbReference type="Proteomes" id="UP000821853"/>
    </source>
</evidence>
<name>A0A9J6FP80_HAELO</name>
<evidence type="ECO:0000313" key="1">
    <source>
        <dbReference type="EMBL" id="KAH9364845.1"/>
    </source>
</evidence>
<accession>A0A9J6FP80</accession>
<keyword evidence="2" id="KW-1185">Reference proteome</keyword>
<dbReference type="VEuPathDB" id="VectorBase:HLOH_048670"/>
<dbReference type="Proteomes" id="UP000821853">
    <property type="component" value="Chromosome 10"/>
</dbReference>
<comment type="caution">
    <text evidence="1">The sequence shown here is derived from an EMBL/GenBank/DDBJ whole genome shotgun (WGS) entry which is preliminary data.</text>
</comment>
<dbReference type="AlphaFoldDB" id="A0A9J6FP80"/>
<dbReference type="EMBL" id="JABSTR010000002">
    <property type="protein sequence ID" value="KAH9364845.1"/>
    <property type="molecule type" value="Genomic_DNA"/>
</dbReference>
<dbReference type="OMA" id="CHEVFIG"/>
<reference evidence="1 2" key="1">
    <citation type="journal article" date="2020" name="Cell">
        <title>Large-Scale Comparative Analyses of Tick Genomes Elucidate Their Genetic Diversity and Vector Capacities.</title>
        <authorList>
            <consortium name="Tick Genome and Microbiome Consortium (TIGMIC)"/>
            <person name="Jia N."/>
            <person name="Wang J."/>
            <person name="Shi W."/>
            <person name="Du L."/>
            <person name="Sun Y."/>
            <person name="Zhan W."/>
            <person name="Jiang J.F."/>
            <person name="Wang Q."/>
            <person name="Zhang B."/>
            <person name="Ji P."/>
            <person name="Bell-Sakyi L."/>
            <person name="Cui X.M."/>
            <person name="Yuan T.T."/>
            <person name="Jiang B.G."/>
            <person name="Yang W.F."/>
            <person name="Lam T.T."/>
            <person name="Chang Q.C."/>
            <person name="Ding S.J."/>
            <person name="Wang X.J."/>
            <person name="Zhu J.G."/>
            <person name="Ruan X.D."/>
            <person name="Zhao L."/>
            <person name="Wei J.T."/>
            <person name="Ye R.Z."/>
            <person name="Que T.C."/>
            <person name="Du C.H."/>
            <person name="Zhou Y.H."/>
            <person name="Cheng J.X."/>
            <person name="Dai P.F."/>
            <person name="Guo W.B."/>
            <person name="Han X.H."/>
            <person name="Huang E.J."/>
            <person name="Li L.F."/>
            <person name="Wei W."/>
            <person name="Gao Y.C."/>
            <person name="Liu J.Z."/>
            <person name="Shao H.Z."/>
            <person name="Wang X."/>
            <person name="Wang C.C."/>
            <person name="Yang T.C."/>
            <person name="Huo Q.B."/>
            <person name="Li W."/>
            <person name="Chen H.Y."/>
            <person name="Chen S.E."/>
            <person name="Zhou L.G."/>
            <person name="Ni X.B."/>
            <person name="Tian J.H."/>
            <person name="Sheng Y."/>
            <person name="Liu T."/>
            <person name="Pan Y.S."/>
            <person name="Xia L.Y."/>
            <person name="Li J."/>
            <person name="Zhao F."/>
            <person name="Cao W.C."/>
        </authorList>
    </citation>
    <scope>NUCLEOTIDE SEQUENCE [LARGE SCALE GENOMIC DNA]</scope>
    <source>
        <strain evidence="1">HaeL-2018</strain>
    </source>
</reference>